<gene>
    <name evidence="1" type="ORF">GCWU000324_00014</name>
</gene>
<proteinExistence type="predicted"/>
<sequence length="82" mass="9087">MLPRGGCLFCLRGRLYKVSLVSGSLKSAAKPEPRNHCADLDGWATIRHLVLPIHPANGPAWFSGCLNFLTFIGRLSNRFYVT</sequence>
<name>C4GED2_9NEIS</name>
<evidence type="ECO:0000313" key="1">
    <source>
        <dbReference type="EMBL" id="EEP69542.1"/>
    </source>
</evidence>
<dbReference type="HOGENOM" id="CLU_2553723_0_0_4"/>
<keyword evidence="2" id="KW-1185">Reference proteome</keyword>
<dbReference type="Proteomes" id="UP000003009">
    <property type="component" value="Unassembled WGS sequence"/>
</dbReference>
<organism evidence="1 2">
    <name type="scientific">Kingella oralis ATCC 51147</name>
    <dbReference type="NCBI Taxonomy" id="629741"/>
    <lineage>
        <taxon>Bacteria</taxon>
        <taxon>Pseudomonadati</taxon>
        <taxon>Pseudomonadota</taxon>
        <taxon>Betaproteobacteria</taxon>
        <taxon>Neisseriales</taxon>
        <taxon>Neisseriaceae</taxon>
        <taxon>Kingella</taxon>
    </lineage>
</organism>
<dbReference type="EMBL" id="ACJW02000001">
    <property type="protein sequence ID" value="EEP69542.1"/>
    <property type="molecule type" value="Genomic_DNA"/>
</dbReference>
<comment type="caution">
    <text evidence="1">The sequence shown here is derived from an EMBL/GenBank/DDBJ whole genome shotgun (WGS) entry which is preliminary data.</text>
</comment>
<reference evidence="1" key="1">
    <citation type="submission" date="2009-04" db="EMBL/GenBank/DDBJ databases">
        <authorList>
            <person name="Weinstock G."/>
            <person name="Sodergren E."/>
            <person name="Clifton S."/>
            <person name="Fulton L."/>
            <person name="Fulton B."/>
            <person name="Courtney L."/>
            <person name="Fronick C."/>
            <person name="Harrison M."/>
            <person name="Strong C."/>
            <person name="Farmer C."/>
            <person name="Delahaunty K."/>
            <person name="Markovic C."/>
            <person name="Hall O."/>
            <person name="Minx P."/>
            <person name="Tomlinson C."/>
            <person name="Mitreva M."/>
            <person name="Nelson J."/>
            <person name="Hou S."/>
            <person name="Wollam A."/>
            <person name="Pepin K.H."/>
            <person name="Johnson M."/>
            <person name="Bhonagiri V."/>
            <person name="Nash W.E."/>
            <person name="Warren W."/>
            <person name="Chinwalla A."/>
            <person name="Mardis E.R."/>
            <person name="Wilson R.K."/>
        </authorList>
    </citation>
    <scope>NUCLEOTIDE SEQUENCE [LARGE SCALE GENOMIC DNA]</scope>
    <source>
        <strain evidence="1">ATCC 51147</strain>
    </source>
</reference>
<protein>
    <submittedName>
        <fullName evidence="1">Uncharacterized protein</fullName>
    </submittedName>
</protein>
<dbReference type="AlphaFoldDB" id="C4GED2"/>
<dbReference type="STRING" id="629741.GCWU000324_00014"/>
<evidence type="ECO:0000313" key="2">
    <source>
        <dbReference type="Proteomes" id="UP000003009"/>
    </source>
</evidence>
<accession>C4GED2</accession>